<sequence>MRRRKMHTFSHKGIRPLILACLMMGCAQNAVADAVTHGTLVSRDEQGQKQDMPLVSTRVAMDITGSVLRAQVTQVFHNPTNNWTEALYLFPLPGEAAVDHLKMQIGDRIIEGVIQEKEQARAIYEQAKSQGQNAALTEQDRPNLFHTSVANIPPGGEVTISIEYQQTLVWKDGRFSAGFPLAITPRYNPLQPGEVRRVVEGQVTLNSGWQVLPGERKTVMATIGDDENAVSNTPGPVEISLNLQPGFRLSSLDSPSHQISQEQTEDGRYIINLLADEPDEYRDFVLNWTPVESDEPSAAFFSEQHGDEHYGLLMLMPPQDLHTSRFSREVVFVIDTSGSMAGTSIEAARRALQAGIDGLASDDTFNVIQFNSSTDTLFNQPVIADIQRRQQAASYINSLQAGGGTEMAPALTAALTGIRSNDDTPRLRQVVFITDGSVSNEQQLFDLIRSRLNNTRLFTVGIGSAPNSYFMEEAAVAGRGTFTYIASPSESESAMQTLFNKLEKPAMTDIRIEGEGIKDLMPSVIPDLYSGEPLAVSMKLTNGTGEVRISGRTGDAAWQETLTLAPADNTRGIMTDWAQRAVQDWRRGYLRGVSEEQIRSEIIALGLKYHLVTPYTSLVAVDKTPVRPEQEESGTLVVPVAKPHGLDLGMAQGATGYQLTLAGGLAALLAALSLMIVERRRKSGSRWCA</sequence>
<dbReference type="InterPro" id="IPR036465">
    <property type="entry name" value="vWFA_dom_sf"/>
</dbReference>
<evidence type="ECO:0000256" key="1">
    <source>
        <dbReference type="SAM" id="Phobius"/>
    </source>
</evidence>
<dbReference type="Pfam" id="PF13768">
    <property type="entry name" value="VWA_3"/>
    <property type="match status" value="1"/>
</dbReference>
<gene>
    <name evidence="5" type="ORF">DN062_00555</name>
</gene>
<dbReference type="InterPro" id="IPR002035">
    <property type="entry name" value="VWF_A"/>
</dbReference>
<evidence type="ECO:0000313" key="5">
    <source>
        <dbReference type="EMBL" id="RAU19609.1"/>
    </source>
</evidence>
<accession>A0A364NR63</accession>
<dbReference type="PROSITE" id="PS51257">
    <property type="entry name" value="PROKAR_LIPOPROTEIN"/>
    <property type="match status" value="1"/>
</dbReference>
<feature type="chain" id="PRO_5017057061" evidence="2">
    <location>
        <begin position="33"/>
        <end position="689"/>
    </location>
</feature>
<dbReference type="OrthoDB" id="9784383at2"/>
<evidence type="ECO:0000259" key="3">
    <source>
        <dbReference type="PROSITE" id="PS50234"/>
    </source>
</evidence>
<dbReference type="EMBL" id="QKRX01000001">
    <property type="protein sequence ID" value="RAU19609.1"/>
    <property type="molecule type" value="Genomic_DNA"/>
</dbReference>
<feature type="transmembrane region" description="Helical" evidence="1">
    <location>
        <begin position="656"/>
        <end position="677"/>
    </location>
</feature>
<dbReference type="InterPro" id="IPR022440">
    <property type="entry name" value="CHP03788"/>
</dbReference>
<evidence type="ECO:0000313" key="6">
    <source>
        <dbReference type="Proteomes" id="UP000250744"/>
    </source>
</evidence>
<keyword evidence="6" id="KW-1185">Reference proteome</keyword>
<evidence type="ECO:0000256" key="2">
    <source>
        <dbReference type="SAM" id="SignalP"/>
    </source>
</evidence>
<evidence type="ECO:0000259" key="4">
    <source>
        <dbReference type="PROSITE" id="PS51468"/>
    </source>
</evidence>
<protein>
    <submittedName>
        <fullName evidence="5">Marine proteobacterial sortase target protein</fullName>
    </submittedName>
</protein>
<dbReference type="Gene3D" id="3.40.50.410">
    <property type="entry name" value="von Willebrand factor, type A domain"/>
    <property type="match status" value="1"/>
</dbReference>
<proteinExistence type="predicted"/>
<dbReference type="Proteomes" id="UP000250744">
    <property type="component" value="Unassembled WGS sequence"/>
</dbReference>
<dbReference type="PANTHER" id="PTHR45737:SF6">
    <property type="entry name" value="VON WILLEBRAND FACTOR A DOMAIN-CONTAINING PROTEIN 5A"/>
    <property type="match status" value="1"/>
</dbReference>
<feature type="domain" description="VWFA" evidence="3">
    <location>
        <begin position="329"/>
        <end position="502"/>
    </location>
</feature>
<reference evidence="5 6" key="1">
    <citation type="submission" date="2018-06" db="EMBL/GenBank/DDBJ databases">
        <title>Nitrincola tibetense sp. nov., isolated from Lake XuguoCo on Tibetan Plateau.</title>
        <authorList>
            <person name="Xing P."/>
        </authorList>
    </citation>
    <scope>NUCLEOTIDE SEQUENCE [LARGE SCALE GENOMIC DNA]</scope>
    <source>
        <strain evidence="6">xg18</strain>
    </source>
</reference>
<dbReference type="SMART" id="SM00609">
    <property type="entry name" value="VIT"/>
    <property type="match status" value="1"/>
</dbReference>
<dbReference type="PANTHER" id="PTHR45737">
    <property type="entry name" value="VON WILLEBRAND FACTOR A DOMAIN-CONTAINING PROTEIN 5A"/>
    <property type="match status" value="1"/>
</dbReference>
<keyword evidence="2" id="KW-0732">Signal</keyword>
<feature type="signal peptide" evidence="2">
    <location>
        <begin position="1"/>
        <end position="32"/>
    </location>
</feature>
<feature type="domain" description="VIT" evidence="4">
    <location>
        <begin position="38"/>
        <end position="166"/>
    </location>
</feature>
<comment type="caution">
    <text evidence="5">The sequence shown here is derived from an EMBL/GenBank/DDBJ whole genome shotgun (WGS) entry which is preliminary data.</text>
</comment>
<dbReference type="NCBIfam" id="TIGR03788">
    <property type="entry name" value="marine_srt_targ"/>
    <property type="match status" value="1"/>
</dbReference>
<dbReference type="PROSITE" id="PS51468">
    <property type="entry name" value="VIT"/>
    <property type="match status" value="1"/>
</dbReference>
<dbReference type="SMART" id="SM00327">
    <property type="entry name" value="VWA"/>
    <property type="match status" value="1"/>
</dbReference>
<dbReference type="Pfam" id="PF08487">
    <property type="entry name" value="VIT"/>
    <property type="match status" value="1"/>
</dbReference>
<dbReference type="SUPFAM" id="SSF53300">
    <property type="entry name" value="vWA-like"/>
    <property type="match status" value="1"/>
</dbReference>
<name>A0A364NR63_9GAMM</name>
<keyword evidence="1" id="KW-0472">Membrane</keyword>
<dbReference type="AlphaFoldDB" id="A0A364NR63"/>
<dbReference type="InterPro" id="IPR013694">
    <property type="entry name" value="VIT"/>
</dbReference>
<organism evidence="5 6">
    <name type="scientific">Nitrincola tibetensis</name>
    <dbReference type="NCBI Taxonomy" id="2219697"/>
    <lineage>
        <taxon>Bacteria</taxon>
        <taxon>Pseudomonadati</taxon>
        <taxon>Pseudomonadota</taxon>
        <taxon>Gammaproteobacteria</taxon>
        <taxon>Oceanospirillales</taxon>
        <taxon>Oceanospirillaceae</taxon>
        <taxon>Nitrincola</taxon>
    </lineage>
</organism>
<dbReference type="PROSITE" id="PS50234">
    <property type="entry name" value="VWFA"/>
    <property type="match status" value="1"/>
</dbReference>
<keyword evidence="1" id="KW-1133">Transmembrane helix</keyword>
<keyword evidence="1" id="KW-0812">Transmembrane</keyword>